<sequence length="256" mass="28609">MIALISFLVVILLSRIIIRIGAVALEMTGLSRDLAAFPAQSAFSGAGFTTSESEYVVSHPARRNIIRILILLGSAGIASSITTLILTFIGNTSQEARINLIALFAGLIIIYLFFQSRYIERIMRKLIKLLLSRFTSIKVYDYQQLLGLTKGYSVGKVKVREDRWLPNRTIGSLKLNEEGVLVLGIFRELESKEIFIGSPDEETEILPKDILICYGPNEIISDLSERTKGLLGYEKHKMAVENAKAKKGKEKLEEKE</sequence>
<accession>A0A4E0QXG7</accession>
<evidence type="ECO:0000313" key="3">
    <source>
        <dbReference type="EMBL" id="TGC07497.1"/>
    </source>
</evidence>
<dbReference type="AlphaFoldDB" id="A0A4E0QXG7"/>
<evidence type="ECO:0000256" key="1">
    <source>
        <dbReference type="SAM" id="Phobius"/>
    </source>
</evidence>
<reference evidence="3 4" key="1">
    <citation type="submission" date="2017-11" db="EMBL/GenBank/DDBJ databases">
        <title>Isolation and Characterization of Methanogenic Archaea from Saline Meromictic Lake at Siberia.</title>
        <authorList>
            <person name="Shen Y."/>
            <person name="Huang H.-H."/>
            <person name="Lai M.-C."/>
            <person name="Chen S.-C."/>
        </authorList>
    </citation>
    <scope>NUCLEOTIDE SEQUENCE [LARGE SCALE GENOMIC DNA]</scope>
    <source>
        <strain evidence="3 4">SY-01</strain>
    </source>
</reference>
<dbReference type="SUPFAM" id="SSF116726">
    <property type="entry name" value="TrkA C-terminal domain-like"/>
    <property type="match status" value="1"/>
</dbReference>
<dbReference type="Pfam" id="PF02080">
    <property type="entry name" value="TrkA_C"/>
    <property type="match status" value="1"/>
</dbReference>
<evidence type="ECO:0000259" key="2">
    <source>
        <dbReference type="PROSITE" id="PS51202"/>
    </source>
</evidence>
<keyword evidence="1" id="KW-0472">Membrane</keyword>
<comment type="caution">
    <text evidence="3">The sequence shown here is derived from an EMBL/GenBank/DDBJ whole genome shotgun (WGS) entry which is preliminary data.</text>
</comment>
<gene>
    <name evidence="3" type="ORF">CUN85_10930</name>
</gene>
<dbReference type="GO" id="GO:0006813">
    <property type="term" value="P:potassium ion transport"/>
    <property type="evidence" value="ECO:0007669"/>
    <property type="project" value="InterPro"/>
</dbReference>
<keyword evidence="1" id="KW-0812">Transmembrane</keyword>
<dbReference type="PROSITE" id="PS51202">
    <property type="entry name" value="RCK_C"/>
    <property type="match status" value="1"/>
</dbReference>
<dbReference type="EMBL" id="PGGK01000014">
    <property type="protein sequence ID" value="TGC07497.1"/>
    <property type="molecule type" value="Genomic_DNA"/>
</dbReference>
<proteinExistence type="predicted"/>
<dbReference type="Proteomes" id="UP000297295">
    <property type="component" value="Unassembled WGS sequence"/>
</dbReference>
<evidence type="ECO:0000313" key="4">
    <source>
        <dbReference type="Proteomes" id="UP000297295"/>
    </source>
</evidence>
<keyword evidence="4" id="KW-1185">Reference proteome</keyword>
<dbReference type="GO" id="GO:0008324">
    <property type="term" value="F:monoatomic cation transmembrane transporter activity"/>
    <property type="evidence" value="ECO:0007669"/>
    <property type="project" value="InterPro"/>
</dbReference>
<feature type="transmembrane region" description="Helical" evidence="1">
    <location>
        <begin position="68"/>
        <end position="90"/>
    </location>
</feature>
<feature type="transmembrane region" description="Helical" evidence="1">
    <location>
        <begin position="96"/>
        <end position="114"/>
    </location>
</feature>
<protein>
    <submittedName>
        <fullName evidence="3">Potassium transporter TrkA</fullName>
    </submittedName>
</protein>
<name>A0A4E0QXG7_9EURY</name>
<feature type="transmembrane region" description="Helical" evidence="1">
    <location>
        <begin position="6"/>
        <end position="25"/>
    </location>
</feature>
<dbReference type="Gene3D" id="3.30.70.1450">
    <property type="entry name" value="Regulator of K+ conductance, C-terminal domain"/>
    <property type="match status" value="1"/>
</dbReference>
<dbReference type="InterPro" id="IPR036721">
    <property type="entry name" value="RCK_C_sf"/>
</dbReference>
<feature type="domain" description="RCK C-terminal" evidence="2">
    <location>
        <begin position="140"/>
        <end position="229"/>
    </location>
</feature>
<dbReference type="InterPro" id="IPR006037">
    <property type="entry name" value="RCK_C"/>
</dbReference>
<keyword evidence="1" id="KW-1133">Transmembrane helix</keyword>
<organism evidence="3 4">
    <name type="scientific">Methanolobus halotolerans</name>
    <dbReference type="NCBI Taxonomy" id="2052935"/>
    <lineage>
        <taxon>Archaea</taxon>
        <taxon>Methanobacteriati</taxon>
        <taxon>Methanobacteriota</taxon>
        <taxon>Stenosarchaea group</taxon>
        <taxon>Methanomicrobia</taxon>
        <taxon>Methanosarcinales</taxon>
        <taxon>Methanosarcinaceae</taxon>
        <taxon>Methanolobus</taxon>
    </lineage>
</organism>